<reference evidence="2 3" key="1">
    <citation type="journal article" date="2019" name="Appl. Microbiol. Biotechnol.">
        <title>Uncovering carbohydrate metabolism through a genotype-phenotype association study of 56 lactic acid bacteria genomes.</title>
        <authorList>
            <person name="Buron-Moles G."/>
            <person name="Chailyan A."/>
            <person name="Dolejs I."/>
            <person name="Forster J."/>
            <person name="Miks M.H."/>
        </authorList>
    </citation>
    <scope>NUCLEOTIDE SEQUENCE [LARGE SCALE GENOMIC DNA]</scope>
    <source>
        <strain evidence="2 3">ATCC 29644</strain>
    </source>
</reference>
<proteinExistence type="predicted"/>
<name>A0A4R5NEQ0_9LACO</name>
<accession>A0A4R5NEQ0</accession>
<dbReference type="Proteomes" id="UP000295257">
    <property type="component" value="Unassembled WGS sequence"/>
</dbReference>
<evidence type="ECO:0000313" key="3">
    <source>
        <dbReference type="Proteomes" id="UP000295257"/>
    </source>
</evidence>
<feature type="signal peptide" evidence="1">
    <location>
        <begin position="1"/>
        <end position="25"/>
    </location>
</feature>
<dbReference type="EMBL" id="PUFN01000017">
    <property type="protein sequence ID" value="TDG72224.1"/>
    <property type="molecule type" value="Genomic_DNA"/>
</dbReference>
<dbReference type="AlphaFoldDB" id="A0A4R5NEQ0"/>
<sequence length="123" mass="14291">MKKVLALLFMSLMLVSVTNVETVNASSKTYEGEQTICISASSKSDSNKYRVYKLKKKKMSKTSEFVKLHNESEINFWKASQVTIKGQQWWKIGKNRYLKDTRVEVVNTDRMKELGQELPTYQN</sequence>
<gene>
    <name evidence="2" type="ORF">C5L30_001035</name>
</gene>
<feature type="chain" id="PRO_5020567330" description="Surface layer protein A domain-containing protein" evidence="1">
    <location>
        <begin position="26"/>
        <end position="123"/>
    </location>
</feature>
<comment type="caution">
    <text evidence="2">The sequence shown here is derived from an EMBL/GenBank/DDBJ whole genome shotgun (WGS) entry which is preliminary data.</text>
</comment>
<evidence type="ECO:0000313" key="2">
    <source>
        <dbReference type="EMBL" id="TDG72224.1"/>
    </source>
</evidence>
<protein>
    <recommendedName>
        <fullName evidence="4">Surface layer protein A domain-containing protein</fullName>
    </recommendedName>
</protein>
<organism evidence="2 3">
    <name type="scientific">Companilactobacillus farciminis</name>
    <dbReference type="NCBI Taxonomy" id="1612"/>
    <lineage>
        <taxon>Bacteria</taxon>
        <taxon>Bacillati</taxon>
        <taxon>Bacillota</taxon>
        <taxon>Bacilli</taxon>
        <taxon>Lactobacillales</taxon>
        <taxon>Lactobacillaceae</taxon>
        <taxon>Companilactobacillus</taxon>
    </lineage>
</organism>
<keyword evidence="3" id="KW-1185">Reference proteome</keyword>
<keyword evidence="1" id="KW-0732">Signal</keyword>
<evidence type="ECO:0008006" key="4">
    <source>
        <dbReference type="Google" id="ProtNLM"/>
    </source>
</evidence>
<evidence type="ECO:0000256" key="1">
    <source>
        <dbReference type="SAM" id="SignalP"/>
    </source>
</evidence>